<accession>A0ACB0ZU48</accession>
<dbReference type="Proteomes" id="UP001497535">
    <property type="component" value="Unassembled WGS sequence"/>
</dbReference>
<sequence>MDYGDLEYCVQDLYKMNLISIWKKTDIRDRYIDIDLDLSHTAPVFKSTMISNGSFKISSPQTFLRERHEQKHHSQRRVPEVSVKLRDKIWQTDRSYPTLIMKFSPLSLRGTRDRVISPQNFRSPQFSFLLINNFVLEQMCYSLVQW</sequence>
<dbReference type="EMBL" id="CAVMJV010000047">
    <property type="protein sequence ID" value="CAK5082436.1"/>
    <property type="molecule type" value="Genomic_DNA"/>
</dbReference>
<evidence type="ECO:0000313" key="1">
    <source>
        <dbReference type="EMBL" id="CAK5082436.1"/>
    </source>
</evidence>
<name>A0ACB0ZU48_MELEN</name>
<evidence type="ECO:0000313" key="2">
    <source>
        <dbReference type="Proteomes" id="UP001497535"/>
    </source>
</evidence>
<gene>
    <name evidence="1" type="ORF">MENTE1834_LOCUS29716</name>
</gene>
<keyword evidence="2" id="KW-1185">Reference proteome</keyword>
<reference evidence="1" key="1">
    <citation type="submission" date="2023-11" db="EMBL/GenBank/DDBJ databases">
        <authorList>
            <person name="Poullet M."/>
        </authorList>
    </citation>
    <scope>NUCLEOTIDE SEQUENCE</scope>
    <source>
        <strain evidence="1">E1834</strain>
    </source>
</reference>
<organism evidence="1 2">
    <name type="scientific">Meloidogyne enterolobii</name>
    <name type="common">Root-knot nematode worm</name>
    <name type="synonym">Meloidogyne mayaguensis</name>
    <dbReference type="NCBI Taxonomy" id="390850"/>
    <lineage>
        <taxon>Eukaryota</taxon>
        <taxon>Metazoa</taxon>
        <taxon>Ecdysozoa</taxon>
        <taxon>Nematoda</taxon>
        <taxon>Chromadorea</taxon>
        <taxon>Rhabditida</taxon>
        <taxon>Tylenchina</taxon>
        <taxon>Tylenchomorpha</taxon>
        <taxon>Tylenchoidea</taxon>
        <taxon>Meloidogynidae</taxon>
        <taxon>Meloidogyninae</taxon>
        <taxon>Meloidogyne</taxon>
    </lineage>
</organism>
<comment type="caution">
    <text evidence="1">The sequence shown here is derived from an EMBL/GenBank/DDBJ whole genome shotgun (WGS) entry which is preliminary data.</text>
</comment>
<proteinExistence type="predicted"/>
<protein>
    <submittedName>
        <fullName evidence="1">Uncharacterized protein</fullName>
    </submittedName>
</protein>